<name>A0A414FMV0_9BACT</name>
<keyword evidence="1" id="KW-0547">Nucleotide-binding</keyword>
<dbReference type="GO" id="GO:0051301">
    <property type="term" value="P:cell division"/>
    <property type="evidence" value="ECO:0007669"/>
    <property type="project" value="TreeGrafter"/>
</dbReference>
<dbReference type="EMBL" id="QSJG01000033">
    <property type="protein sequence ID" value="RHD50560.1"/>
    <property type="molecule type" value="Genomic_DNA"/>
</dbReference>
<dbReference type="Proteomes" id="UP000284361">
    <property type="component" value="Unassembled WGS sequence"/>
</dbReference>
<dbReference type="PANTHER" id="PTHR30314:SF3">
    <property type="entry name" value="MITOCHONDRIAL DIVISION PROTEIN FSZA"/>
    <property type="match status" value="1"/>
</dbReference>
<dbReference type="GO" id="GO:0003924">
    <property type="term" value="F:GTPase activity"/>
    <property type="evidence" value="ECO:0007669"/>
    <property type="project" value="InterPro"/>
</dbReference>
<dbReference type="InterPro" id="IPR036525">
    <property type="entry name" value="Tubulin/FtsZ_GTPase_sf"/>
</dbReference>
<accession>A0A414FMV0</accession>
<organism evidence="4 5">
    <name type="scientific">Phocaeicola plebeius</name>
    <dbReference type="NCBI Taxonomy" id="310297"/>
    <lineage>
        <taxon>Bacteria</taxon>
        <taxon>Pseudomonadati</taxon>
        <taxon>Bacteroidota</taxon>
        <taxon>Bacteroidia</taxon>
        <taxon>Bacteroidales</taxon>
        <taxon>Bacteroidaceae</taxon>
        <taxon>Phocaeicola</taxon>
    </lineage>
</organism>
<dbReference type="Pfam" id="PF00091">
    <property type="entry name" value="Tubulin"/>
    <property type="match status" value="1"/>
</dbReference>
<dbReference type="SMART" id="SM00864">
    <property type="entry name" value="Tubulin"/>
    <property type="match status" value="1"/>
</dbReference>
<dbReference type="GO" id="GO:0005525">
    <property type="term" value="F:GTP binding"/>
    <property type="evidence" value="ECO:0007669"/>
    <property type="project" value="UniProtKB-KW"/>
</dbReference>
<dbReference type="RefSeq" id="WP_118165808.1">
    <property type="nucleotide sequence ID" value="NZ_JAQEYB010000028.1"/>
</dbReference>
<evidence type="ECO:0000313" key="5">
    <source>
        <dbReference type="Proteomes" id="UP000284361"/>
    </source>
</evidence>
<dbReference type="PANTHER" id="PTHR30314">
    <property type="entry name" value="CELL DIVISION PROTEIN FTSZ-RELATED"/>
    <property type="match status" value="1"/>
</dbReference>
<dbReference type="GO" id="GO:0005737">
    <property type="term" value="C:cytoplasm"/>
    <property type="evidence" value="ECO:0007669"/>
    <property type="project" value="TreeGrafter"/>
</dbReference>
<dbReference type="InterPro" id="IPR003008">
    <property type="entry name" value="Tubulin_FtsZ_GTPase"/>
</dbReference>
<evidence type="ECO:0000259" key="3">
    <source>
        <dbReference type="SMART" id="SM00864"/>
    </source>
</evidence>
<dbReference type="Gene3D" id="3.40.50.1440">
    <property type="entry name" value="Tubulin/FtsZ, GTPase domain"/>
    <property type="match status" value="1"/>
</dbReference>
<comment type="caution">
    <text evidence="4">The sequence shown here is derived from an EMBL/GenBank/DDBJ whole genome shotgun (WGS) entry which is preliminary data.</text>
</comment>
<evidence type="ECO:0000256" key="1">
    <source>
        <dbReference type="ARBA" id="ARBA00022741"/>
    </source>
</evidence>
<feature type="domain" description="Tubulin/FtsZ GTPase" evidence="3">
    <location>
        <begin position="20"/>
        <end position="204"/>
    </location>
</feature>
<reference evidence="4 5" key="1">
    <citation type="submission" date="2018-08" db="EMBL/GenBank/DDBJ databases">
        <title>A genome reference for cultivated species of the human gut microbiota.</title>
        <authorList>
            <person name="Zou Y."/>
            <person name="Xue W."/>
            <person name="Luo G."/>
        </authorList>
    </citation>
    <scope>NUCLEOTIDE SEQUENCE [LARGE SCALE GENOMIC DNA]</scope>
    <source>
        <strain evidence="4 5">AM31-10</strain>
    </source>
</reference>
<dbReference type="GO" id="GO:0032153">
    <property type="term" value="C:cell division site"/>
    <property type="evidence" value="ECO:0007669"/>
    <property type="project" value="TreeGrafter"/>
</dbReference>
<proteinExistence type="predicted"/>
<evidence type="ECO:0000256" key="2">
    <source>
        <dbReference type="ARBA" id="ARBA00023134"/>
    </source>
</evidence>
<dbReference type="AlphaFoldDB" id="A0A414FMV0"/>
<sequence>MEENTNSTIPFYFPKEYKSIVSIIGIGGGAGRIVNEMQVHEFLKRYLYVFDMNRKEMEELSLLHKYLIGTDELGSGKNKRFAESECKKTLQGLDRITSKILSCFIVCLGGGTGEGYIKTFLQKSVEIGTKLKLLVVTLPHASEGIEKRNNALRLLQSLEELVDAIYVVDYDTLPCNTLPGLFKEGNRRIIEFVKTLVGSIVNRGVLCFDFYDIGTFMRYNSDTRYVEYFSLSGDINYLKQAVNDLCKYLPPKYSSVHDISNMIILITLNNTENDTDRCFYDEVLSGIMHVLGKEAVLKWGLYNNLNMNRNIYQLDIFTKCN</sequence>
<gene>
    <name evidence="4" type="ORF">DW789_12925</name>
</gene>
<dbReference type="InterPro" id="IPR045061">
    <property type="entry name" value="FtsZ/CetZ"/>
</dbReference>
<keyword evidence="2" id="KW-0342">GTP-binding</keyword>
<dbReference type="SUPFAM" id="SSF52490">
    <property type="entry name" value="Tubulin nucleotide-binding domain-like"/>
    <property type="match status" value="1"/>
</dbReference>
<evidence type="ECO:0000313" key="4">
    <source>
        <dbReference type="EMBL" id="RHD50560.1"/>
    </source>
</evidence>
<protein>
    <recommendedName>
        <fullName evidence="3">Tubulin/FtsZ GTPase domain-containing protein</fullName>
    </recommendedName>
</protein>